<protein>
    <submittedName>
        <fullName evidence="3">HYR domain-containing protein</fullName>
    </submittedName>
</protein>
<dbReference type="AlphaFoldDB" id="A0A9X3CWG9"/>
<dbReference type="Pfam" id="PF02494">
    <property type="entry name" value="HYR"/>
    <property type="match status" value="6"/>
</dbReference>
<dbReference type="PANTHER" id="PTHR24273">
    <property type="entry name" value="FI04643P-RELATED"/>
    <property type="match status" value="1"/>
</dbReference>
<dbReference type="RefSeq" id="WP_266069455.1">
    <property type="nucleotide sequence ID" value="NZ_JAPJDA010000012.1"/>
</dbReference>
<dbReference type="EMBL" id="JAPJDA010000012">
    <property type="protein sequence ID" value="MCX2838187.1"/>
    <property type="molecule type" value="Genomic_DNA"/>
</dbReference>
<name>A0A9X3CWG9_9FLAO</name>
<evidence type="ECO:0000259" key="2">
    <source>
        <dbReference type="PROSITE" id="PS50825"/>
    </source>
</evidence>
<dbReference type="InterPro" id="IPR013783">
    <property type="entry name" value="Ig-like_fold"/>
</dbReference>
<sequence>MEKYFTPVKIWILFLLVGSPVLGAFWSSPDLKSFSYPQPSENYTAPWYESPKGIFALGFNDNTENATVTAPADVQKRTDSGKCSASINIPEASFTGNSLTWSMSGATSDSGTGQVGTHTFEKGVTTIVFTSIGDNSSTDQDSMTVTIKDEEAPEINVGSNISKNTDNGKCTASIAIPNVSFSDNCSGETLSWTMTGVTSGNGTGQVGTKTFSIGKTTINYTVTDAAGLKASGSVDITVTDDEAPKITLGNDIFESTDTGKCTASIPIPNVSFSDNCSGENLSWTMSGVTSGNGTGQVGTKTFNIGKTTINYTVTDAAGLKASGSVDITITDNEAPKITLGNDIFESTDTEKCTASIAIPNVSFSDNCSGETLSWTMTGVTSGNGTGQVGTKTFNIGKTTINYTVTDTAGLTASGAVEITVTDDESPEITLGNDIFESTDSGQCTASIAIPNVSFSDNCSGETLSWTMTGVTSGNGTGQVGTKTFSIGKTTINYTVTDAAGLTASGAVDITVTDNEAPKITLGNDIFESTDTGQCTASIAIPNVSFSDNCSGETLSWTMSGVTSGNGTGQVGTKTFSIGKTTISYTVTDAAGLTASGAVDITVTDNEAPKITLGNDIFESTDTGKCTASIAIPNVSFSDNCSGEILSWTMSGVTSGNGTGQIGTKTFSIGKTTINYTVTDAAGLKASGAVEITVTDDEA</sequence>
<feature type="non-terminal residue" evidence="3">
    <location>
        <position position="698"/>
    </location>
</feature>
<organism evidence="3 4">
    <name type="scientific">Salinimicrobium profundisediminis</name>
    <dbReference type="NCBI Taxonomy" id="2994553"/>
    <lineage>
        <taxon>Bacteria</taxon>
        <taxon>Pseudomonadati</taxon>
        <taxon>Bacteroidota</taxon>
        <taxon>Flavobacteriia</taxon>
        <taxon>Flavobacteriales</taxon>
        <taxon>Flavobacteriaceae</taxon>
        <taxon>Salinimicrobium</taxon>
    </lineage>
</organism>
<reference evidence="3" key="1">
    <citation type="submission" date="2022-11" db="EMBL/GenBank/DDBJ databases">
        <title>Salinimicrobium profundisediminis sp. nov., isolated from deep-sea sediment of the Mariana Trench.</title>
        <authorList>
            <person name="Fu H."/>
        </authorList>
    </citation>
    <scope>NUCLEOTIDE SEQUENCE</scope>
    <source>
        <strain evidence="3">MT39</strain>
    </source>
</reference>
<dbReference type="PROSITE" id="PS50825">
    <property type="entry name" value="HYR"/>
    <property type="match status" value="1"/>
</dbReference>
<evidence type="ECO:0000256" key="1">
    <source>
        <dbReference type="ARBA" id="ARBA00022737"/>
    </source>
</evidence>
<feature type="domain" description="HYR" evidence="2">
    <location>
        <begin position="512"/>
        <end position="604"/>
    </location>
</feature>
<dbReference type="Gene3D" id="2.60.40.10">
    <property type="entry name" value="Immunoglobulins"/>
    <property type="match status" value="1"/>
</dbReference>
<dbReference type="InterPro" id="IPR003410">
    <property type="entry name" value="HYR_dom"/>
</dbReference>
<keyword evidence="4" id="KW-1185">Reference proteome</keyword>
<evidence type="ECO:0000313" key="4">
    <source>
        <dbReference type="Proteomes" id="UP001148482"/>
    </source>
</evidence>
<accession>A0A9X3CWG9</accession>
<evidence type="ECO:0000313" key="3">
    <source>
        <dbReference type="EMBL" id="MCX2838187.1"/>
    </source>
</evidence>
<keyword evidence="1" id="KW-0677">Repeat</keyword>
<dbReference type="PANTHER" id="PTHR24273:SF32">
    <property type="entry name" value="HYALIN"/>
    <property type="match status" value="1"/>
</dbReference>
<proteinExistence type="predicted"/>
<dbReference type="Proteomes" id="UP001148482">
    <property type="component" value="Unassembled WGS sequence"/>
</dbReference>
<comment type="caution">
    <text evidence="3">The sequence shown here is derived from an EMBL/GenBank/DDBJ whole genome shotgun (WGS) entry which is preliminary data.</text>
</comment>
<gene>
    <name evidence="3" type="ORF">OQ279_08460</name>
</gene>